<gene>
    <name evidence="2" type="ORF">Daura_28460</name>
</gene>
<keyword evidence="1" id="KW-0732">Signal</keyword>
<dbReference type="Proteomes" id="UP001058003">
    <property type="component" value="Chromosome"/>
</dbReference>
<reference evidence="2" key="1">
    <citation type="submission" date="2021-04" db="EMBL/GenBank/DDBJ databases">
        <title>Dactylosporangium aurantiacum NRRL B-8018 full assembly.</title>
        <authorList>
            <person name="Hartkoorn R.C."/>
            <person name="Beaudoing E."/>
            <person name="Hot D."/>
        </authorList>
    </citation>
    <scope>NUCLEOTIDE SEQUENCE</scope>
    <source>
        <strain evidence="2">NRRL B-8018</strain>
    </source>
</reference>
<organism evidence="2 3">
    <name type="scientific">Dactylosporangium aurantiacum</name>
    <dbReference type="NCBI Taxonomy" id="35754"/>
    <lineage>
        <taxon>Bacteria</taxon>
        <taxon>Bacillati</taxon>
        <taxon>Actinomycetota</taxon>
        <taxon>Actinomycetes</taxon>
        <taxon>Micromonosporales</taxon>
        <taxon>Micromonosporaceae</taxon>
        <taxon>Dactylosporangium</taxon>
    </lineage>
</organism>
<sequence length="298" mass="31696">MRMSLQRLRLGPAVAVAVALAAVLCPLPASPVAAEEPSCAKADVVLAVRQADGALAELGVCVSEPAFSAEIVVDTRDWRGLRGLAAVRDGAATVVYGTTTDGRLLWHRREAAGQPFSAAVEIGTGIDWAAAGGQLLVPYRGQLAVVAGVDGTGYLATGARIFRHDGWATGAPTLVEEPPLHWEPMVERVLSIQWGRYLEATSDGAHLRFHGGNWYNYGPGGALVRSGSSLYHLSWFDNAVVLQGEPNRRQPLAILARSATGGYASIVATTDRAPTDARTFDATPPKLCSYCPVPWEWQ</sequence>
<accession>A0A9Q9I7U4</accession>
<dbReference type="AlphaFoldDB" id="A0A9Q9I7U4"/>
<proteinExistence type="predicted"/>
<evidence type="ECO:0000256" key="1">
    <source>
        <dbReference type="SAM" id="SignalP"/>
    </source>
</evidence>
<evidence type="ECO:0000313" key="3">
    <source>
        <dbReference type="Proteomes" id="UP001058003"/>
    </source>
</evidence>
<name>A0A9Q9I7U4_9ACTN</name>
<feature type="signal peptide" evidence="1">
    <location>
        <begin position="1"/>
        <end position="34"/>
    </location>
</feature>
<dbReference type="RefSeq" id="WP_156089375.1">
    <property type="nucleotide sequence ID" value="NZ_CP073767.1"/>
</dbReference>
<protein>
    <recommendedName>
        <fullName evidence="4">Secreted protein</fullName>
    </recommendedName>
</protein>
<dbReference type="KEGG" id="daur:Daura_28460"/>
<evidence type="ECO:0008006" key="4">
    <source>
        <dbReference type="Google" id="ProtNLM"/>
    </source>
</evidence>
<feature type="chain" id="PRO_5040405576" description="Secreted protein" evidence="1">
    <location>
        <begin position="35"/>
        <end position="298"/>
    </location>
</feature>
<evidence type="ECO:0000313" key="2">
    <source>
        <dbReference type="EMBL" id="UWZ50746.1"/>
    </source>
</evidence>
<dbReference type="EMBL" id="CP073767">
    <property type="protein sequence ID" value="UWZ50746.1"/>
    <property type="molecule type" value="Genomic_DNA"/>
</dbReference>
<keyword evidence="3" id="KW-1185">Reference proteome</keyword>